<keyword evidence="4" id="KW-0808">Transferase</keyword>
<evidence type="ECO:0000256" key="6">
    <source>
        <dbReference type="ARBA" id="ARBA00022741"/>
    </source>
</evidence>
<keyword evidence="6" id="KW-0547">Nucleotide-binding</keyword>
<dbReference type="AlphaFoldDB" id="A0A0F9JIU0"/>
<evidence type="ECO:0000256" key="8">
    <source>
        <dbReference type="ARBA" id="ARBA00022842"/>
    </source>
</evidence>
<evidence type="ECO:0000256" key="10">
    <source>
        <dbReference type="ARBA" id="ARBA00029346"/>
    </source>
</evidence>
<feature type="domain" description="Cytidyltransferase-like" evidence="11">
    <location>
        <begin position="201"/>
        <end position="327"/>
    </location>
</feature>
<evidence type="ECO:0000313" key="12">
    <source>
        <dbReference type="EMBL" id="KKL98897.1"/>
    </source>
</evidence>
<accession>A0A0F9JIU0</accession>
<dbReference type="GO" id="GO:0004595">
    <property type="term" value="F:pantetheine-phosphate adenylyltransferase activity"/>
    <property type="evidence" value="ECO:0007669"/>
    <property type="project" value="UniProtKB-EC"/>
</dbReference>
<protein>
    <recommendedName>
        <fullName evidence="2">Phosphopantetheine adenylyltransferase</fullName>
        <ecNumber evidence="1">2.7.7.3</ecNumber>
    </recommendedName>
</protein>
<dbReference type="PRINTS" id="PR01020">
    <property type="entry name" value="LPSBIOSNTHSS"/>
</dbReference>
<dbReference type="GO" id="GO:0015937">
    <property type="term" value="P:coenzyme A biosynthetic process"/>
    <property type="evidence" value="ECO:0007669"/>
    <property type="project" value="UniProtKB-KW"/>
</dbReference>
<dbReference type="InterPro" id="IPR001980">
    <property type="entry name" value="PPAT"/>
</dbReference>
<evidence type="ECO:0000256" key="9">
    <source>
        <dbReference type="ARBA" id="ARBA00022993"/>
    </source>
</evidence>
<dbReference type="Pfam" id="PF01467">
    <property type="entry name" value="CTP_transf_like"/>
    <property type="match status" value="1"/>
</dbReference>
<evidence type="ECO:0000256" key="5">
    <source>
        <dbReference type="ARBA" id="ARBA00022695"/>
    </source>
</evidence>
<dbReference type="EC" id="2.7.7.3" evidence="1"/>
<keyword evidence="9" id="KW-0173">Coenzyme A biosynthesis</keyword>
<dbReference type="Gene3D" id="3.40.50.620">
    <property type="entry name" value="HUPs"/>
    <property type="match status" value="1"/>
</dbReference>
<dbReference type="GO" id="GO:0005524">
    <property type="term" value="F:ATP binding"/>
    <property type="evidence" value="ECO:0007669"/>
    <property type="project" value="UniProtKB-KW"/>
</dbReference>
<evidence type="ECO:0000256" key="3">
    <source>
        <dbReference type="ARBA" id="ARBA00022490"/>
    </source>
</evidence>
<evidence type="ECO:0000256" key="7">
    <source>
        <dbReference type="ARBA" id="ARBA00022840"/>
    </source>
</evidence>
<dbReference type="SUPFAM" id="SSF109604">
    <property type="entry name" value="HD-domain/PDEase-like"/>
    <property type="match status" value="1"/>
</dbReference>
<keyword evidence="7" id="KW-0067">ATP-binding</keyword>
<name>A0A0F9JIU0_9ZZZZ</name>
<dbReference type="PANTHER" id="PTHR21342">
    <property type="entry name" value="PHOSPHOPANTETHEINE ADENYLYLTRANSFERASE"/>
    <property type="match status" value="1"/>
</dbReference>
<proteinExistence type="predicted"/>
<keyword evidence="3" id="KW-0963">Cytoplasm</keyword>
<dbReference type="EMBL" id="LAZR01017807">
    <property type="protein sequence ID" value="KKL98897.1"/>
    <property type="molecule type" value="Genomic_DNA"/>
</dbReference>
<reference evidence="12" key="1">
    <citation type="journal article" date="2015" name="Nature">
        <title>Complex archaea that bridge the gap between prokaryotes and eukaryotes.</title>
        <authorList>
            <person name="Spang A."/>
            <person name="Saw J.H."/>
            <person name="Jorgensen S.L."/>
            <person name="Zaremba-Niedzwiedzka K."/>
            <person name="Martijn J."/>
            <person name="Lind A.E."/>
            <person name="van Eijk R."/>
            <person name="Schleper C."/>
            <person name="Guy L."/>
            <person name="Ettema T.J."/>
        </authorList>
    </citation>
    <scope>NUCLEOTIDE SEQUENCE</scope>
</reference>
<evidence type="ECO:0000256" key="2">
    <source>
        <dbReference type="ARBA" id="ARBA00013868"/>
    </source>
</evidence>
<evidence type="ECO:0000256" key="4">
    <source>
        <dbReference type="ARBA" id="ARBA00022679"/>
    </source>
</evidence>
<dbReference type="NCBIfam" id="TIGR00125">
    <property type="entry name" value="cyt_tran_rel"/>
    <property type="match status" value="1"/>
</dbReference>
<evidence type="ECO:0000259" key="11">
    <source>
        <dbReference type="Pfam" id="PF01467"/>
    </source>
</evidence>
<comment type="caution">
    <text evidence="12">The sequence shown here is derived from an EMBL/GenBank/DDBJ whole genome shotgun (WGS) entry which is preliminary data.</text>
</comment>
<keyword evidence="8" id="KW-0460">Magnesium</keyword>
<comment type="catalytic activity">
    <reaction evidence="10">
        <text>(R)-4'-phosphopantetheine + ATP + H(+) = 3'-dephospho-CoA + diphosphate</text>
        <dbReference type="Rhea" id="RHEA:19801"/>
        <dbReference type="ChEBI" id="CHEBI:15378"/>
        <dbReference type="ChEBI" id="CHEBI:30616"/>
        <dbReference type="ChEBI" id="CHEBI:33019"/>
        <dbReference type="ChEBI" id="CHEBI:57328"/>
        <dbReference type="ChEBI" id="CHEBI:61723"/>
        <dbReference type="EC" id="2.7.7.3"/>
    </reaction>
</comment>
<organism evidence="12">
    <name type="scientific">marine sediment metagenome</name>
    <dbReference type="NCBI Taxonomy" id="412755"/>
    <lineage>
        <taxon>unclassified sequences</taxon>
        <taxon>metagenomes</taxon>
        <taxon>ecological metagenomes</taxon>
    </lineage>
</organism>
<dbReference type="InterPro" id="IPR004821">
    <property type="entry name" value="Cyt_trans-like"/>
</dbReference>
<evidence type="ECO:0000256" key="1">
    <source>
        <dbReference type="ARBA" id="ARBA00012392"/>
    </source>
</evidence>
<dbReference type="PANTHER" id="PTHR21342:SF1">
    <property type="entry name" value="PHOSPHOPANTETHEINE ADENYLYLTRANSFERASE"/>
    <property type="match status" value="1"/>
</dbReference>
<gene>
    <name evidence="12" type="ORF">LCGC14_1819860</name>
</gene>
<sequence length="349" mass="41001">MTPYIASLSNNGTFFRLFGKQSQNMTIELLKRWRDPRRFYHSIDNHLIPMLDQIKMLSVDANSKQLLEIATWFHDCIYDPKSRDNELNSIRFFINKLENKYCADANIIRDIIRVTIDFECDTALKVHFANLDLDYLNHTDVKRIVQNELLLLKEFQFVDYSIYKQRRLNIIAELSRSKWTSGSTIRQIVDYLGYHKPKIGIYPGSFNPFHVGHLSILQEAEKMFDKVIVAIGINPEKHSGIDHNILQKVKETLPYHQVESFKTFLHEYAEEKSNDADITIIRGFRSGYDIDYELTNLAFIRDMSKDLKMVFIAPQKKFDHVSSSAIRLIKNFSEKQSKIYVSKVYYPYS</sequence>
<dbReference type="InterPro" id="IPR014729">
    <property type="entry name" value="Rossmann-like_a/b/a_fold"/>
</dbReference>
<dbReference type="SUPFAM" id="SSF52374">
    <property type="entry name" value="Nucleotidylyl transferase"/>
    <property type="match status" value="1"/>
</dbReference>
<keyword evidence="5" id="KW-0548">Nucleotidyltransferase</keyword>